<sequence length="291" mass="31122">MTAFDADLRSLAAQTTLSRRTVIATSLATGFALAVQPVAAQTTITTDTNGLIAGEVKIPTQDGEIPAYRAMPAEGGRFPTILVVQEIFGVHEHIKDVCRRLAKLGYFALAPELYARQGDVSTLTNIQQIVSDVVSKVPDAQVMSDLDAAVAFAKGTGKADTARLGITGFCWGGRITWLYAAHNPAVKAGVAWYGRLVGDSSALMPENPVDVAADLKAPVLGLYGGADQGIPVATIDRMKEACRAAGKTCDFVVYPEAGHAFHADYRPSYRAESAQDGWKRLQDWFRQHGVA</sequence>
<accession>A0A2N9ATV4</accession>
<dbReference type="SUPFAM" id="SSF53474">
    <property type="entry name" value="alpha/beta-Hydrolases"/>
    <property type="match status" value="1"/>
</dbReference>
<dbReference type="GO" id="GO:0008806">
    <property type="term" value="F:carboxymethylenebutenolidase activity"/>
    <property type="evidence" value="ECO:0007669"/>
    <property type="project" value="UniProtKB-EC"/>
</dbReference>
<dbReference type="PANTHER" id="PTHR46623:SF6">
    <property type="entry name" value="ALPHA_BETA-HYDROLASES SUPERFAMILY PROTEIN"/>
    <property type="match status" value="1"/>
</dbReference>
<evidence type="ECO:0000313" key="2">
    <source>
        <dbReference type="EMBL" id="SOR30774.1"/>
    </source>
</evidence>
<dbReference type="InterPro" id="IPR029058">
    <property type="entry name" value="AB_hydrolase_fold"/>
</dbReference>
<feature type="domain" description="Dienelactone hydrolase" evidence="1">
    <location>
        <begin position="65"/>
        <end position="288"/>
    </location>
</feature>
<dbReference type="Pfam" id="PF01738">
    <property type="entry name" value="DLH"/>
    <property type="match status" value="1"/>
</dbReference>
<dbReference type="InterPro" id="IPR051049">
    <property type="entry name" value="Dienelactone_hydrolase-like"/>
</dbReference>
<dbReference type="EMBL" id="LT962688">
    <property type="protein sequence ID" value="SOR30774.1"/>
    <property type="molecule type" value="Genomic_DNA"/>
</dbReference>
<dbReference type="EC" id="3.1.1.45" evidence="2"/>
<dbReference type="InterPro" id="IPR002925">
    <property type="entry name" value="Dienelactn_hydro"/>
</dbReference>
<dbReference type="PANTHER" id="PTHR46623">
    <property type="entry name" value="CARBOXYMETHYLENEBUTENOLIDASE-RELATED"/>
    <property type="match status" value="1"/>
</dbReference>
<proteinExistence type="predicted"/>
<gene>
    <name evidence="2" type="ORF">TK0001_4172</name>
</gene>
<evidence type="ECO:0000259" key="1">
    <source>
        <dbReference type="Pfam" id="PF01738"/>
    </source>
</evidence>
<dbReference type="AlphaFoldDB" id="A0A2N9ATV4"/>
<reference evidence="3" key="1">
    <citation type="submission" date="2017-10" db="EMBL/GenBank/DDBJ databases">
        <authorList>
            <person name="Regsiter A."/>
            <person name="William W."/>
        </authorList>
    </citation>
    <scope>NUCLEOTIDE SEQUENCE [LARGE SCALE GENOMIC DNA]</scope>
</reference>
<keyword evidence="2" id="KW-0378">Hydrolase</keyword>
<dbReference type="Proteomes" id="UP000233769">
    <property type="component" value="Chromosome tk0001"/>
</dbReference>
<name>A0A2N9ATV4_METEX</name>
<protein>
    <submittedName>
        <fullName evidence="2">Putative carboxymethylenebutenolidase (Dienelactone hydrolase) (Tat pathway signal)</fullName>
        <ecNumber evidence="2">3.1.1.45</ecNumber>
    </submittedName>
</protein>
<organism evidence="2 3">
    <name type="scientific">Methylorubrum extorquens</name>
    <name type="common">Methylobacterium dichloromethanicum</name>
    <name type="synonym">Methylobacterium extorquens</name>
    <dbReference type="NCBI Taxonomy" id="408"/>
    <lineage>
        <taxon>Bacteria</taxon>
        <taxon>Pseudomonadati</taxon>
        <taxon>Pseudomonadota</taxon>
        <taxon>Alphaproteobacteria</taxon>
        <taxon>Hyphomicrobiales</taxon>
        <taxon>Methylobacteriaceae</taxon>
        <taxon>Methylorubrum</taxon>
    </lineage>
</organism>
<dbReference type="Gene3D" id="3.40.50.1820">
    <property type="entry name" value="alpha/beta hydrolase"/>
    <property type="match status" value="1"/>
</dbReference>
<evidence type="ECO:0000313" key="3">
    <source>
        <dbReference type="Proteomes" id="UP000233769"/>
    </source>
</evidence>